<proteinExistence type="predicted"/>
<evidence type="ECO:0000313" key="2">
    <source>
        <dbReference type="EMBL" id="KAF1951135.1"/>
    </source>
</evidence>
<accession>A0A6A5TEA2</accession>
<name>A0A6A5TEA2_9PLEO</name>
<feature type="transmembrane region" description="Helical" evidence="1">
    <location>
        <begin position="12"/>
        <end position="34"/>
    </location>
</feature>
<dbReference type="Proteomes" id="UP000800035">
    <property type="component" value="Unassembled WGS sequence"/>
</dbReference>
<reference evidence="2" key="1">
    <citation type="journal article" date="2020" name="Stud. Mycol.">
        <title>101 Dothideomycetes genomes: a test case for predicting lifestyles and emergence of pathogens.</title>
        <authorList>
            <person name="Haridas S."/>
            <person name="Albert R."/>
            <person name="Binder M."/>
            <person name="Bloem J."/>
            <person name="Labutti K."/>
            <person name="Salamov A."/>
            <person name="Andreopoulos B."/>
            <person name="Baker S."/>
            <person name="Barry K."/>
            <person name="Bills G."/>
            <person name="Bluhm B."/>
            <person name="Cannon C."/>
            <person name="Castanera R."/>
            <person name="Culley D."/>
            <person name="Daum C."/>
            <person name="Ezra D."/>
            <person name="Gonzalez J."/>
            <person name="Henrissat B."/>
            <person name="Kuo A."/>
            <person name="Liang C."/>
            <person name="Lipzen A."/>
            <person name="Lutzoni F."/>
            <person name="Magnuson J."/>
            <person name="Mondo S."/>
            <person name="Nolan M."/>
            <person name="Ohm R."/>
            <person name="Pangilinan J."/>
            <person name="Park H.-J."/>
            <person name="Ramirez L."/>
            <person name="Alfaro M."/>
            <person name="Sun H."/>
            <person name="Tritt A."/>
            <person name="Yoshinaga Y."/>
            <person name="Zwiers L.-H."/>
            <person name="Turgeon B."/>
            <person name="Goodwin S."/>
            <person name="Spatafora J."/>
            <person name="Crous P."/>
            <person name="Grigoriev I."/>
        </authorList>
    </citation>
    <scope>NUCLEOTIDE SEQUENCE</scope>
    <source>
        <strain evidence="2">CBS 675.92</strain>
    </source>
</reference>
<gene>
    <name evidence="2" type="ORF">CC80DRAFT_553517</name>
</gene>
<evidence type="ECO:0000256" key="1">
    <source>
        <dbReference type="SAM" id="Phobius"/>
    </source>
</evidence>
<sequence>EQLARIFHKIHLFCASASTAGAAVPIAVTVTSAAATPGALIARDVLFIRLLAVYVAVAVLAAAASFHPRLLVGHDAQKVADELDHVAGVAGLTLRVLQSGHRPLIDLLLLRTPEPPSRFPCERPQPDYAPLHQQLNQLRGALQPHFTLIGQSDLMCKMR</sequence>
<keyword evidence="1" id="KW-0472">Membrane</keyword>
<dbReference type="EMBL" id="ML977019">
    <property type="protein sequence ID" value="KAF1951135.1"/>
    <property type="molecule type" value="Genomic_DNA"/>
</dbReference>
<evidence type="ECO:0000313" key="3">
    <source>
        <dbReference type="Proteomes" id="UP000800035"/>
    </source>
</evidence>
<keyword evidence="1" id="KW-1133">Transmembrane helix</keyword>
<feature type="transmembrane region" description="Helical" evidence="1">
    <location>
        <begin position="46"/>
        <end position="66"/>
    </location>
</feature>
<keyword evidence="3" id="KW-1185">Reference proteome</keyword>
<protein>
    <submittedName>
        <fullName evidence="2">Uncharacterized protein</fullName>
    </submittedName>
</protein>
<organism evidence="2 3">
    <name type="scientific">Byssothecium circinans</name>
    <dbReference type="NCBI Taxonomy" id="147558"/>
    <lineage>
        <taxon>Eukaryota</taxon>
        <taxon>Fungi</taxon>
        <taxon>Dikarya</taxon>
        <taxon>Ascomycota</taxon>
        <taxon>Pezizomycotina</taxon>
        <taxon>Dothideomycetes</taxon>
        <taxon>Pleosporomycetidae</taxon>
        <taxon>Pleosporales</taxon>
        <taxon>Massarineae</taxon>
        <taxon>Massarinaceae</taxon>
        <taxon>Byssothecium</taxon>
    </lineage>
</organism>
<dbReference type="AlphaFoldDB" id="A0A6A5TEA2"/>
<keyword evidence="1" id="KW-0812">Transmembrane</keyword>
<feature type="non-terminal residue" evidence="2">
    <location>
        <position position="1"/>
    </location>
</feature>